<comment type="caution">
    <text evidence="2">The sequence shown here is derived from an EMBL/GenBank/DDBJ whole genome shotgun (WGS) entry which is preliminary data.</text>
</comment>
<dbReference type="EMBL" id="JAVRRG010000086">
    <property type="protein sequence ID" value="KAK5087582.1"/>
    <property type="molecule type" value="Genomic_DNA"/>
</dbReference>
<proteinExistence type="predicted"/>
<dbReference type="Proteomes" id="UP001345013">
    <property type="component" value="Unassembled WGS sequence"/>
</dbReference>
<evidence type="ECO:0000256" key="1">
    <source>
        <dbReference type="SAM" id="MobiDB-lite"/>
    </source>
</evidence>
<feature type="region of interest" description="Disordered" evidence="1">
    <location>
        <begin position="41"/>
        <end position="86"/>
    </location>
</feature>
<gene>
    <name evidence="2" type="ORF">LTR24_006542</name>
</gene>
<feature type="region of interest" description="Disordered" evidence="1">
    <location>
        <begin position="1"/>
        <end position="26"/>
    </location>
</feature>
<protein>
    <submittedName>
        <fullName evidence="2">Uncharacterized protein</fullName>
    </submittedName>
</protein>
<reference evidence="2 3" key="1">
    <citation type="submission" date="2023-08" db="EMBL/GenBank/DDBJ databases">
        <title>Black Yeasts Isolated from many extreme environments.</title>
        <authorList>
            <person name="Coleine C."/>
            <person name="Stajich J.E."/>
            <person name="Selbmann L."/>
        </authorList>
    </citation>
    <scope>NUCLEOTIDE SEQUENCE [LARGE SCALE GENOMIC DNA]</scope>
    <source>
        <strain evidence="2 3">CCFEE 5885</strain>
    </source>
</reference>
<keyword evidence="3" id="KW-1185">Reference proteome</keyword>
<evidence type="ECO:0000313" key="3">
    <source>
        <dbReference type="Proteomes" id="UP001345013"/>
    </source>
</evidence>
<organism evidence="2 3">
    <name type="scientific">Lithohypha guttulata</name>
    <dbReference type="NCBI Taxonomy" id="1690604"/>
    <lineage>
        <taxon>Eukaryota</taxon>
        <taxon>Fungi</taxon>
        <taxon>Dikarya</taxon>
        <taxon>Ascomycota</taxon>
        <taxon>Pezizomycotina</taxon>
        <taxon>Eurotiomycetes</taxon>
        <taxon>Chaetothyriomycetidae</taxon>
        <taxon>Chaetothyriales</taxon>
        <taxon>Trichomeriaceae</taxon>
        <taxon>Lithohypha</taxon>
    </lineage>
</organism>
<sequence length="98" mass="10779">MQATSSNEPQHNTTRTGSATNTQTSILVRRKVALAGVCFHHHSGRRMDTETSNPRTAELAHDQRPDPPPQPSGDIDTTEYDTDRVPTPEMAVILSITK</sequence>
<evidence type="ECO:0000313" key="2">
    <source>
        <dbReference type="EMBL" id="KAK5087582.1"/>
    </source>
</evidence>
<accession>A0ABR0K5J4</accession>
<name>A0ABR0K5J4_9EURO</name>